<organism evidence="1 2">
    <name type="scientific">Populus alba x Populus x berolinensis</name>
    <dbReference type="NCBI Taxonomy" id="444605"/>
    <lineage>
        <taxon>Eukaryota</taxon>
        <taxon>Viridiplantae</taxon>
        <taxon>Streptophyta</taxon>
        <taxon>Embryophyta</taxon>
        <taxon>Tracheophyta</taxon>
        <taxon>Spermatophyta</taxon>
        <taxon>Magnoliopsida</taxon>
        <taxon>eudicotyledons</taxon>
        <taxon>Gunneridae</taxon>
        <taxon>Pentapetalae</taxon>
        <taxon>rosids</taxon>
        <taxon>fabids</taxon>
        <taxon>Malpighiales</taxon>
        <taxon>Salicaceae</taxon>
        <taxon>Saliceae</taxon>
        <taxon>Populus</taxon>
    </lineage>
</organism>
<sequence length="107" mass="11834">METGFHDDVRSIITRSPTLSLFSLFVSLLANMPLQGPNQLHELSSTLSLCVLTCTVSISYDGTWEPEPEPEPEPASVTKDRVHAVLMATFPCSSRGSVHFHVPFLYD</sequence>
<evidence type="ECO:0000313" key="1">
    <source>
        <dbReference type="EMBL" id="KAJ7007137.1"/>
    </source>
</evidence>
<name>A0AAD6RF86_9ROSI</name>
<dbReference type="AlphaFoldDB" id="A0AAD6RF86"/>
<dbReference type="EMBL" id="JAQIZT010000002">
    <property type="protein sequence ID" value="KAJ7007137.1"/>
    <property type="molecule type" value="Genomic_DNA"/>
</dbReference>
<reference evidence="1" key="1">
    <citation type="journal article" date="2023" name="Mol. Ecol. Resour.">
        <title>Chromosome-level genome assembly of a triploid poplar Populus alba 'Berolinensis'.</title>
        <authorList>
            <person name="Chen S."/>
            <person name="Yu Y."/>
            <person name="Wang X."/>
            <person name="Wang S."/>
            <person name="Zhang T."/>
            <person name="Zhou Y."/>
            <person name="He R."/>
            <person name="Meng N."/>
            <person name="Wang Y."/>
            <person name="Liu W."/>
            <person name="Liu Z."/>
            <person name="Liu J."/>
            <person name="Guo Q."/>
            <person name="Huang H."/>
            <person name="Sederoff R.R."/>
            <person name="Wang G."/>
            <person name="Qu G."/>
            <person name="Chen S."/>
        </authorList>
    </citation>
    <scope>NUCLEOTIDE SEQUENCE</scope>
    <source>
        <strain evidence="1">SC-2020</strain>
    </source>
</reference>
<dbReference type="Proteomes" id="UP001164929">
    <property type="component" value="Chromosome 2"/>
</dbReference>
<accession>A0AAD6RF86</accession>
<gene>
    <name evidence="1" type="ORF">NC653_006244</name>
</gene>
<evidence type="ECO:0000313" key="2">
    <source>
        <dbReference type="Proteomes" id="UP001164929"/>
    </source>
</evidence>
<proteinExistence type="predicted"/>
<protein>
    <submittedName>
        <fullName evidence="1">Uncharacterized protein</fullName>
    </submittedName>
</protein>
<keyword evidence="2" id="KW-1185">Reference proteome</keyword>
<comment type="caution">
    <text evidence="1">The sequence shown here is derived from an EMBL/GenBank/DDBJ whole genome shotgun (WGS) entry which is preliminary data.</text>
</comment>